<sequence>MSFNNYYYNQSKIEKLIRHVCNDEYEYFFNKKNVVGIGLGYKMKKGFYTSQLCIQVYVTRKLTRNIINSQNLVPNIYKGILTDVIETGIFKSNSLTSKIRPTLGGYIIGNEYRLDSGGTLGCLVTDGKDLFILGNNHILASNNAAPIGTKIIQPSYDDGGNLKTDVVAILSKFLPKKPMETLRNPTNYADCAIAKIINKSLVSPKIAFVGLPQEPIIPKLNQSVKKVGAVTELTTGTIIGINITAKMNSVSTGKTFLFKNQIATSSMSDGGDSGALLLDDNNHVLGLLLGGGEIRTVYNPINYILKELNVRLVTSCNVDKFFY</sequence>
<proteinExistence type="predicted"/>
<dbReference type="AlphaFoldDB" id="A0AA40IT70"/>
<keyword evidence="3" id="KW-1185">Reference proteome</keyword>
<gene>
    <name evidence="2" type="ORF">Z959_02865</name>
</gene>
<evidence type="ECO:0000313" key="3">
    <source>
        <dbReference type="Proteomes" id="UP000027770"/>
    </source>
</evidence>
<comment type="caution">
    <text evidence="2">The sequence shown here is derived from an EMBL/GenBank/DDBJ whole genome shotgun (WGS) entry which is preliminary data.</text>
</comment>
<accession>A0AA40IT70</accession>
<dbReference type="EMBL" id="JENW01000132">
    <property type="protein sequence ID" value="KEI13254.1"/>
    <property type="molecule type" value="Genomic_DNA"/>
</dbReference>
<dbReference type="SUPFAM" id="SSF50494">
    <property type="entry name" value="Trypsin-like serine proteases"/>
    <property type="match status" value="1"/>
</dbReference>
<dbReference type="InterPro" id="IPR009003">
    <property type="entry name" value="Peptidase_S1_PA"/>
</dbReference>
<dbReference type="Gene3D" id="2.40.10.10">
    <property type="entry name" value="Trypsin-like serine proteases"/>
    <property type="match status" value="1"/>
</dbReference>
<reference evidence="2 3" key="1">
    <citation type="submission" date="2014-02" db="EMBL/GenBank/DDBJ databases">
        <title>Plasmidome dynamics in the species complex Clostridium novyi sensu lato converts strains of independent lineages into distinctly different pathogens.</title>
        <authorList>
            <person name="Skarin H."/>
            <person name="Segerman B."/>
        </authorList>
    </citation>
    <scope>NUCLEOTIDE SEQUENCE [LARGE SCALE GENOMIC DNA]</scope>
    <source>
        <strain evidence="2 3">ATCC 27606</strain>
    </source>
</reference>
<organism evidence="2 3">
    <name type="scientific">Clostridium novyi B str. ATCC 27606</name>
    <dbReference type="NCBI Taxonomy" id="1443123"/>
    <lineage>
        <taxon>Bacteria</taxon>
        <taxon>Bacillati</taxon>
        <taxon>Bacillota</taxon>
        <taxon>Clostridia</taxon>
        <taxon>Eubacteriales</taxon>
        <taxon>Clostridiaceae</taxon>
        <taxon>Clostridium</taxon>
    </lineage>
</organism>
<dbReference type="InterPro" id="IPR057905">
    <property type="entry name" value="Nal1_N"/>
</dbReference>
<feature type="domain" description="Nal1 N-terminal" evidence="1">
    <location>
        <begin position="33"/>
        <end position="79"/>
    </location>
</feature>
<evidence type="ECO:0000313" key="2">
    <source>
        <dbReference type="EMBL" id="KEI13254.1"/>
    </source>
</evidence>
<dbReference type="Pfam" id="PF25608">
    <property type="entry name" value="NAL1_N"/>
    <property type="match status" value="1"/>
</dbReference>
<evidence type="ECO:0000259" key="1">
    <source>
        <dbReference type="Pfam" id="PF25608"/>
    </source>
</evidence>
<dbReference type="Proteomes" id="UP000027770">
    <property type="component" value="Unassembled WGS sequence"/>
</dbReference>
<protein>
    <recommendedName>
        <fullName evidence="1">Nal1 N-terminal domain-containing protein</fullName>
    </recommendedName>
</protein>
<name>A0AA40IT70_CLONO</name>
<dbReference type="RefSeq" id="WP_039221242.1">
    <property type="nucleotide sequence ID" value="NZ_JENW01000132.1"/>
</dbReference>
<dbReference type="InterPro" id="IPR043504">
    <property type="entry name" value="Peptidase_S1_PA_chymotrypsin"/>
</dbReference>